<dbReference type="Gene3D" id="3.30.70.1880">
    <property type="entry name" value="Protein of unknown function DUF881"/>
    <property type="match status" value="1"/>
</dbReference>
<comment type="similarity">
    <text evidence="1">Belongs to the UPF0749 family.</text>
</comment>
<gene>
    <name evidence="3" type="ORF">SAMN02744037_02699</name>
</gene>
<protein>
    <submittedName>
        <fullName evidence="3">Uncharacterized protein</fullName>
    </submittedName>
</protein>
<sequence>MPSFNKNIIKYMVIIGIFLVIVGFVQVKGFILSEKDMENMKNIQIITGQTDIEGEGIIVTVADKDLKDREKIVYDTDIITIVNILEHAGAEAISVNNERVISTNKIKVNKMKIKINNNEYDSPFVIKAIGHPKTLSDAFNPRVLSEVNGFNLIKDYIIINIEKKDKLIIPKYKGNIAFKYAKPIKK</sequence>
<reference evidence="4" key="1">
    <citation type="submission" date="2016-11" db="EMBL/GenBank/DDBJ databases">
        <authorList>
            <person name="Varghese N."/>
            <person name="Submissions S."/>
        </authorList>
    </citation>
    <scope>NUCLEOTIDE SEQUENCE [LARGE SCALE GENOMIC DNA]</scope>
    <source>
        <strain evidence="4">DSM 15518</strain>
    </source>
</reference>
<evidence type="ECO:0000256" key="1">
    <source>
        <dbReference type="ARBA" id="ARBA00009108"/>
    </source>
</evidence>
<dbReference type="PANTHER" id="PTHR37313:SF2">
    <property type="entry name" value="UPF0749 PROTEIN YLXX"/>
    <property type="match status" value="1"/>
</dbReference>
<dbReference type="PANTHER" id="PTHR37313">
    <property type="entry name" value="UPF0749 PROTEIN RV1825"/>
    <property type="match status" value="1"/>
</dbReference>
<dbReference type="STRING" id="1123349.SAMN02744037_02699"/>
<dbReference type="Pfam" id="PF05949">
    <property type="entry name" value="DUF881"/>
    <property type="match status" value="1"/>
</dbReference>
<keyword evidence="2" id="KW-0472">Membrane</keyword>
<name>A0A1M6TY69_9FIRM</name>
<evidence type="ECO:0000313" key="4">
    <source>
        <dbReference type="Proteomes" id="UP000242497"/>
    </source>
</evidence>
<evidence type="ECO:0000256" key="2">
    <source>
        <dbReference type="SAM" id="Phobius"/>
    </source>
</evidence>
<keyword evidence="4" id="KW-1185">Reference proteome</keyword>
<dbReference type="Proteomes" id="UP000242497">
    <property type="component" value="Unassembled WGS sequence"/>
</dbReference>
<organism evidence="3 4">
    <name type="scientific">Tepidibacter formicigenes DSM 15518</name>
    <dbReference type="NCBI Taxonomy" id="1123349"/>
    <lineage>
        <taxon>Bacteria</taxon>
        <taxon>Bacillati</taxon>
        <taxon>Bacillota</taxon>
        <taxon>Clostridia</taxon>
        <taxon>Peptostreptococcales</taxon>
        <taxon>Peptostreptococcaceae</taxon>
        <taxon>Tepidibacter</taxon>
    </lineage>
</organism>
<feature type="transmembrane region" description="Helical" evidence="2">
    <location>
        <begin position="12"/>
        <end position="31"/>
    </location>
</feature>
<proteinExistence type="inferred from homology"/>
<dbReference type="RefSeq" id="WP_072890892.1">
    <property type="nucleotide sequence ID" value="NZ_FRAE01000111.1"/>
</dbReference>
<dbReference type="EMBL" id="FRAE01000111">
    <property type="protein sequence ID" value="SHK61834.1"/>
    <property type="molecule type" value="Genomic_DNA"/>
</dbReference>
<keyword evidence="2" id="KW-0812">Transmembrane</keyword>
<dbReference type="InterPro" id="IPR010273">
    <property type="entry name" value="DUF881"/>
</dbReference>
<evidence type="ECO:0000313" key="3">
    <source>
        <dbReference type="EMBL" id="SHK61834.1"/>
    </source>
</evidence>
<dbReference type="OrthoDB" id="9776196at2"/>
<accession>A0A1M6TY69</accession>
<dbReference type="AlphaFoldDB" id="A0A1M6TY69"/>
<keyword evidence="2" id="KW-1133">Transmembrane helix</keyword>